<feature type="domain" description="N-acetyltransferase" evidence="1">
    <location>
        <begin position="15"/>
        <end position="156"/>
    </location>
</feature>
<organism evidence="2 3">
    <name type="scientific">Chryseosolibacter indicus</name>
    <dbReference type="NCBI Taxonomy" id="2782351"/>
    <lineage>
        <taxon>Bacteria</taxon>
        <taxon>Pseudomonadati</taxon>
        <taxon>Bacteroidota</taxon>
        <taxon>Cytophagia</taxon>
        <taxon>Cytophagales</taxon>
        <taxon>Chryseotaleaceae</taxon>
        <taxon>Chryseosolibacter</taxon>
    </lineage>
</organism>
<dbReference type="InterPro" id="IPR016181">
    <property type="entry name" value="Acyl_CoA_acyltransferase"/>
</dbReference>
<dbReference type="RefSeq" id="WP_254155494.1">
    <property type="nucleotide sequence ID" value="NZ_JAHESD010000059.1"/>
</dbReference>
<name>A0ABS5VVU9_9BACT</name>
<dbReference type="GO" id="GO:0016746">
    <property type="term" value="F:acyltransferase activity"/>
    <property type="evidence" value="ECO:0007669"/>
    <property type="project" value="UniProtKB-KW"/>
</dbReference>
<evidence type="ECO:0000313" key="3">
    <source>
        <dbReference type="Proteomes" id="UP000772618"/>
    </source>
</evidence>
<gene>
    <name evidence="2" type="ORF">KK060_19820</name>
</gene>
<keyword evidence="3" id="KW-1185">Reference proteome</keyword>
<evidence type="ECO:0000313" key="2">
    <source>
        <dbReference type="EMBL" id="MBT1705549.1"/>
    </source>
</evidence>
<dbReference type="EMBL" id="JAHESD010000059">
    <property type="protein sequence ID" value="MBT1705549.1"/>
    <property type="molecule type" value="Genomic_DNA"/>
</dbReference>
<dbReference type="Pfam" id="PF00583">
    <property type="entry name" value="Acetyltransf_1"/>
    <property type="match status" value="1"/>
</dbReference>
<protein>
    <submittedName>
        <fullName evidence="2">GNAT family N-acetyltransferase</fullName>
        <ecNumber evidence="2">2.3.1.-</ecNumber>
    </submittedName>
</protein>
<dbReference type="SUPFAM" id="SSF55729">
    <property type="entry name" value="Acyl-CoA N-acyltransferases (Nat)"/>
    <property type="match status" value="1"/>
</dbReference>
<accession>A0ABS5VVU9</accession>
<dbReference type="Gene3D" id="3.40.630.30">
    <property type="match status" value="1"/>
</dbReference>
<dbReference type="Proteomes" id="UP000772618">
    <property type="component" value="Unassembled WGS sequence"/>
</dbReference>
<dbReference type="EC" id="2.3.1.-" evidence="2"/>
<proteinExistence type="predicted"/>
<keyword evidence="2" id="KW-0012">Acyltransferase</keyword>
<comment type="caution">
    <text evidence="2">The sequence shown here is derived from an EMBL/GenBank/DDBJ whole genome shotgun (WGS) entry which is preliminary data.</text>
</comment>
<dbReference type="InterPro" id="IPR000182">
    <property type="entry name" value="GNAT_dom"/>
</dbReference>
<sequence length="249" mass="29301">MEKQLAKTKSEDWKVSFVPTENQKNEVERWLKQEREETGEGFFCNWNIIDEAFKEKKIATISIERKAIGFVIWSVRQFSATIDIVEIDRKYRKKGAGRVLITSLLNLLAAKDILAVDLQCSPPSSERIWRKFRFIDFPLGGDGEAGSNKWMYKILVPYLKPRFPDNGEVVQLWHNEPHHTIGSSPDIAWSLKFKKNTRELVKPIIYPASRDWRIKWIRNNEVIKDDKIKYFEKEIDFGRFIVIRSLPSR</sequence>
<keyword evidence="2" id="KW-0808">Transferase</keyword>
<reference evidence="2 3" key="1">
    <citation type="submission" date="2021-05" db="EMBL/GenBank/DDBJ databases">
        <title>A Polyphasic approach of four new species of the genus Ohtaekwangia: Ohtaekwangia histidinii sp. nov., Ohtaekwangia cretensis sp. nov., Ohtaekwangia indiensis sp. nov., Ohtaekwangia reichenbachii sp. nov. from diverse environment.</title>
        <authorList>
            <person name="Octaviana S."/>
        </authorList>
    </citation>
    <scope>NUCLEOTIDE SEQUENCE [LARGE SCALE GENOMIC DNA]</scope>
    <source>
        <strain evidence="2 3">PWU20</strain>
    </source>
</reference>
<evidence type="ECO:0000259" key="1">
    <source>
        <dbReference type="PROSITE" id="PS51186"/>
    </source>
</evidence>
<dbReference type="PROSITE" id="PS51186">
    <property type="entry name" value="GNAT"/>
    <property type="match status" value="1"/>
</dbReference>